<evidence type="ECO:0000313" key="6">
    <source>
        <dbReference type="EMBL" id="THG93643.1"/>
    </source>
</evidence>
<gene>
    <name evidence="6" type="ORF">EW026_g7647</name>
</gene>
<feature type="region of interest" description="Disordered" evidence="2">
    <location>
        <begin position="379"/>
        <end position="429"/>
    </location>
</feature>
<comment type="similarity">
    <text evidence="1">Belongs to the helicase family.</text>
</comment>
<feature type="region of interest" description="Disordered" evidence="2">
    <location>
        <begin position="987"/>
        <end position="1042"/>
    </location>
</feature>
<feature type="region of interest" description="Disordered" evidence="2">
    <location>
        <begin position="1089"/>
        <end position="1124"/>
    </location>
</feature>
<comment type="cofactor">
    <cofactor evidence="1">
        <name>Mg(2+)</name>
        <dbReference type="ChEBI" id="CHEBI:18420"/>
    </cofactor>
</comment>
<evidence type="ECO:0000259" key="4">
    <source>
        <dbReference type="Pfam" id="PF14214"/>
    </source>
</evidence>
<proteinExistence type="inferred from homology"/>
<evidence type="ECO:0000313" key="7">
    <source>
        <dbReference type="Proteomes" id="UP000309038"/>
    </source>
</evidence>
<dbReference type="PANTHER" id="PTHR47642">
    <property type="entry name" value="ATP-DEPENDENT DNA HELICASE"/>
    <property type="match status" value="1"/>
</dbReference>
<dbReference type="InterPro" id="IPR051055">
    <property type="entry name" value="PIF1_helicase"/>
</dbReference>
<dbReference type="Gene3D" id="3.40.50.300">
    <property type="entry name" value="P-loop containing nucleotide triphosphate hydrolases"/>
    <property type="match status" value="1"/>
</dbReference>
<evidence type="ECO:0000256" key="1">
    <source>
        <dbReference type="RuleBase" id="RU363044"/>
    </source>
</evidence>
<keyword evidence="1" id="KW-0233">DNA recombination</keyword>
<dbReference type="GO" id="GO:0006281">
    <property type="term" value="P:DNA repair"/>
    <property type="evidence" value="ECO:0007669"/>
    <property type="project" value="UniProtKB-KW"/>
</dbReference>
<feature type="compositionally biased region" description="Polar residues" evidence="2">
    <location>
        <begin position="987"/>
        <end position="996"/>
    </location>
</feature>
<accession>A0A4S4K737</accession>
<dbReference type="Pfam" id="PF20209">
    <property type="entry name" value="DUF6570"/>
    <property type="match status" value="1"/>
</dbReference>
<dbReference type="GO" id="GO:0000723">
    <property type="term" value="P:telomere maintenance"/>
    <property type="evidence" value="ECO:0007669"/>
    <property type="project" value="InterPro"/>
</dbReference>
<dbReference type="GO" id="GO:0005524">
    <property type="term" value="F:ATP binding"/>
    <property type="evidence" value="ECO:0007669"/>
    <property type="project" value="UniProtKB-KW"/>
</dbReference>
<feature type="compositionally biased region" description="Basic and acidic residues" evidence="2">
    <location>
        <begin position="1106"/>
        <end position="1124"/>
    </location>
</feature>
<name>A0A4S4K737_9APHY</name>
<dbReference type="SUPFAM" id="SSF52540">
    <property type="entry name" value="P-loop containing nucleoside triphosphate hydrolases"/>
    <property type="match status" value="1"/>
</dbReference>
<protein>
    <recommendedName>
        <fullName evidence="1">ATP-dependent DNA helicase</fullName>
        <ecNumber evidence="1">5.6.2.3</ecNumber>
    </recommendedName>
</protein>
<feature type="compositionally biased region" description="Acidic residues" evidence="2">
    <location>
        <begin position="414"/>
        <end position="423"/>
    </location>
</feature>
<reference evidence="6 7" key="1">
    <citation type="submission" date="2019-02" db="EMBL/GenBank/DDBJ databases">
        <title>Genome sequencing of the rare red list fungi Phlebia centrifuga.</title>
        <authorList>
            <person name="Buettner E."/>
            <person name="Kellner H."/>
        </authorList>
    </citation>
    <scope>NUCLEOTIDE SEQUENCE [LARGE SCALE GENOMIC DNA]</scope>
    <source>
        <strain evidence="6 7">DSM 108282</strain>
    </source>
</reference>
<comment type="caution">
    <text evidence="6">The sequence shown here is derived from an EMBL/GenBank/DDBJ whole genome shotgun (WGS) entry which is preliminary data.</text>
</comment>
<comment type="catalytic activity">
    <reaction evidence="1">
        <text>ATP + H2O = ADP + phosphate + H(+)</text>
        <dbReference type="Rhea" id="RHEA:13065"/>
        <dbReference type="ChEBI" id="CHEBI:15377"/>
        <dbReference type="ChEBI" id="CHEBI:15378"/>
        <dbReference type="ChEBI" id="CHEBI:30616"/>
        <dbReference type="ChEBI" id="CHEBI:43474"/>
        <dbReference type="ChEBI" id="CHEBI:456216"/>
        <dbReference type="EC" id="5.6.2.3"/>
    </reaction>
</comment>
<dbReference type="Proteomes" id="UP000309038">
    <property type="component" value="Unassembled WGS sequence"/>
</dbReference>
<dbReference type="Pfam" id="PF05970">
    <property type="entry name" value="PIF1"/>
    <property type="match status" value="1"/>
</dbReference>
<keyword evidence="1" id="KW-0234">DNA repair</keyword>
<dbReference type="InterPro" id="IPR046700">
    <property type="entry name" value="DUF6570"/>
</dbReference>
<evidence type="ECO:0000259" key="3">
    <source>
        <dbReference type="Pfam" id="PF05970"/>
    </source>
</evidence>
<keyword evidence="1" id="KW-0378">Hydrolase</keyword>
<dbReference type="EMBL" id="SGPJ01000606">
    <property type="protein sequence ID" value="THG93643.1"/>
    <property type="molecule type" value="Genomic_DNA"/>
</dbReference>
<keyword evidence="1" id="KW-0227">DNA damage</keyword>
<feature type="domain" description="DNA helicase Pif1-like DEAD-box helicase" evidence="3">
    <location>
        <begin position="1429"/>
        <end position="1569"/>
    </location>
</feature>
<dbReference type="EC" id="5.6.2.3" evidence="1"/>
<evidence type="ECO:0000259" key="5">
    <source>
        <dbReference type="Pfam" id="PF20209"/>
    </source>
</evidence>
<dbReference type="InterPro" id="IPR027417">
    <property type="entry name" value="P-loop_NTPase"/>
</dbReference>
<dbReference type="GO" id="GO:0016887">
    <property type="term" value="F:ATP hydrolysis activity"/>
    <property type="evidence" value="ECO:0007669"/>
    <property type="project" value="RHEA"/>
</dbReference>
<keyword evidence="1" id="KW-0347">Helicase</keyword>
<dbReference type="GO" id="GO:0043139">
    <property type="term" value="F:5'-3' DNA helicase activity"/>
    <property type="evidence" value="ECO:0007669"/>
    <property type="project" value="UniProtKB-EC"/>
</dbReference>
<feature type="domain" description="Helitron helicase-like" evidence="4">
    <location>
        <begin position="524"/>
        <end position="746"/>
    </location>
</feature>
<dbReference type="InterPro" id="IPR025476">
    <property type="entry name" value="Helitron_helicase-like"/>
</dbReference>
<keyword evidence="1" id="KW-0067">ATP-binding</keyword>
<keyword evidence="7" id="KW-1185">Reference proteome</keyword>
<organism evidence="6 7">
    <name type="scientific">Hermanssonia centrifuga</name>
    <dbReference type="NCBI Taxonomy" id="98765"/>
    <lineage>
        <taxon>Eukaryota</taxon>
        <taxon>Fungi</taxon>
        <taxon>Dikarya</taxon>
        <taxon>Basidiomycota</taxon>
        <taxon>Agaricomycotina</taxon>
        <taxon>Agaricomycetes</taxon>
        <taxon>Polyporales</taxon>
        <taxon>Meruliaceae</taxon>
        <taxon>Hermanssonia</taxon>
    </lineage>
</organism>
<feature type="compositionally biased region" description="Basic and acidic residues" evidence="2">
    <location>
        <begin position="998"/>
        <end position="1022"/>
    </location>
</feature>
<dbReference type="GO" id="GO:0006310">
    <property type="term" value="P:DNA recombination"/>
    <property type="evidence" value="ECO:0007669"/>
    <property type="project" value="UniProtKB-KW"/>
</dbReference>
<feature type="domain" description="DUF6570" evidence="5">
    <location>
        <begin position="212"/>
        <end position="356"/>
    </location>
</feature>
<dbReference type="InterPro" id="IPR010285">
    <property type="entry name" value="DNA_helicase_pif1-like_DEAD"/>
</dbReference>
<evidence type="ECO:0000256" key="2">
    <source>
        <dbReference type="SAM" id="MobiDB-lite"/>
    </source>
</evidence>
<dbReference type="Pfam" id="PF14214">
    <property type="entry name" value="Helitron_like_N"/>
    <property type="match status" value="1"/>
</dbReference>
<sequence>MVDLNADVLVVLTMVELKAAIAGCLLVPRAEKDRKNRIMVYIVANADVQLKEDLLEQCSDKASLQHDIQRTRKRKRVLAARTLRREQRLRYIETQDHRDPHRYMDLPSELELRDCFSAFIDATSNSAVKHVICAICAREVNQIDADIQCIPITDLPNAHRLIPRRSHPAHDLYDEDILLEPQGVITTDDGTTHSLNVCSDCMKSLKSSNEAPPSLSLANNLWIGRVPWELQVLTVPEQLLIALVYPRVFVFKLYPKDKDFRPNQASLQSGMRGNVSTFEQDIEGIAHMVDGRLMPRRMEILSSIITVTYIGKGTLAKHSLHSTFRVRRGAIRAALHWLKVNNTRYYGHIQIDEETLRTIPEDDVPDEIVNVIRQNMDGGLVDEENGGYVPDDNSGAPNGEQANPTPDVPANDDTSVEDEDDPDVIPLQVSGSVDTDLTKMSSSELMMWGLANLWKDGGEGGYSVRHGRQPVRDFAPRTAVDATDTDDDQPPSLNYFERAFPCLFPYGCGGIEAECIVPLDFSTHVKWALQYHDRRFRKHQTFPFVAFGIKQKRQALSHACIQMSRRDFERDAPLMSSLTVERLEKARLQEEKGLPITDPIVLLLRKHVHATTGRVVGTDHSRFRLRSKIRATSIAHGPPAIWNTINPNDANDPLAQVFTGAQIDLDNFVATMGPDRDQRARNIASDPYGAAKFFHFMINTILETLMQVKVSKFQVKSGPGIFGEVAAYFGTVESQGRGTLYLHMLIWLKNAPTAEELAELLKTEEFRQKMTKFIKANVRAYCPGLETSESIKAIPSDQSIGADVQVHTCKIRRCLVPNKNGLLVCKRKAPWATAMEDFVKESGEWGPQRMYGFVNGYCPPILLYARCNNDCKLLTNGRETKNISWYVTGYAAKKQGRQHNSSAILAQGYAYHVKHHRADYVDELRDRQCLLIFHLVHAINKEQELSAPMVMSYLMGWGDVYRSHKYTSVFWSSFVRALVKAFPDIQKPTNSESMQHSEVVEDHLPSRSEDNEQIDVEQRDTQEGEDADNESGNREINEDSDDMITLEINTDGRLHMKSQVVDYQFRGPELNTYNVHKFFTDTYETAVSTHPPYPQASRPGASSSAHVDDEIMHSEDEEPDRHCAGRESNVRARYQPPHPCAGSKQRVVRTPLHRNIINYAGRFFPSRHDPTTYPFYCALLLLLLKPWRNLSTDLKAAEQSWEEAFEIFERNASDGIHRTISGIQYFHDCRTAAQDRANNDLPLDDSDEPRTGDIILGIDDMEIGEDVVEPDRLITEEVIARVMQAQVPPGELQHAKHAVEIAKGAKLFRDNNLEWKVPQGDVLNAVGGDLAQLAKWKEQMNRDVQRVNGEAIVPSTHSNETADVGSVEQTTSEAIETAADVQINAPIHSGEGTLSAANPAELKDEQFRAFDIIRWHLSETIAGNNPPPLRMLLYGEGGTGKSKVIQTITEEFTFRGVDSMLAKAAYTGVAASLIDGKTTHTVAALSVKESESQGVTDEAKAKLQTFWKTKRYLIVDKFSMLGKTHVERMERHIAIGKVGGEGRQEGTTWGGINIIFCGDLHQFPPVAQGKAEFLFHPQYGSLTGRRLYEEFTTVVVLREQCG</sequence>
<keyword evidence="1" id="KW-0547">Nucleotide-binding</keyword>